<proteinExistence type="predicted"/>
<evidence type="ECO:0000313" key="2">
    <source>
        <dbReference type="Proteomes" id="UP001500973"/>
    </source>
</evidence>
<sequence>MRRHSRAGPPSELRKHAVRGASHGLWMPLPVEDPLASPSLDGRTVEVVDRSTEWEVLACS</sequence>
<gene>
    <name evidence="1" type="ORF">GCM10009601_36800</name>
</gene>
<reference evidence="1 2" key="1">
    <citation type="journal article" date="2019" name="Int. J. Syst. Evol. Microbiol.">
        <title>The Global Catalogue of Microorganisms (GCM) 10K type strain sequencing project: providing services to taxonomists for standard genome sequencing and annotation.</title>
        <authorList>
            <consortium name="The Broad Institute Genomics Platform"/>
            <consortium name="The Broad Institute Genome Sequencing Center for Infectious Disease"/>
            <person name="Wu L."/>
            <person name="Ma J."/>
        </authorList>
    </citation>
    <scope>NUCLEOTIDE SEQUENCE [LARGE SCALE GENOMIC DNA]</scope>
    <source>
        <strain evidence="1 2">JCM 11756</strain>
    </source>
</reference>
<organism evidence="1 2">
    <name type="scientific">Streptomyces thermospinosisporus</name>
    <dbReference type="NCBI Taxonomy" id="161482"/>
    <lineage>
        <taxon>Bacteria</taxon>
        <taxon>Bacillati</taxon>
        <taxon>Actinomycetota</taxon>
        <taxon>Actinomycetes</taxon>
        <taxon>Kitasatosporales</taxon>
        <taxon>Streptomycetaceae</taxon>
        <taxon>Streptomyces</taxon>
    </lineage>
</organism>
<dbReference type="EMBL" id="BAAAIZ010000051">
    <property type="protein sequence ID" value="GAA1426830.1"/>
    <property type="molecule type" value="Genomic_DNA"/>
</dbReference>
<accession>A0ABN1Z4H0</accession>
<evidence type="ECO:0000313" key="1">
    <source>
        <dbReference type="EMBL" id="GAA1426830.1"/>
    </source>
</evidence>
<keyword evidence="2" id="KW-1185">Reference proteome</keyword>
<name>A0ABN1Z4H0_9ACTN</name>
<comment type="caution">
    <text evidence="1">The sequence shown here is derived from an EMBL/GenBank/DDBJ whole genome shotgun (WGS) entry which is preliminary data.</text>
</comment>
<dbReference type="Proteomes" id="UP001500973">
    <property type="component" value="Unassembled WGS sequence"/>
</dbReference>
<protein>
    <submittedName>
        <fullName evidence="1">Uncharacterized protein</fullName>
    </submittedName>
</protein>